<feature type="binding site" evidence="10">
    <location>
        <begin position="225"/>
        <end position="231"/>
    </location>
    <ligand>
        <name>ATP</name>
        <dbReference type="ChEBI" id="CHEBI:30616"/>
    </ligand>
</feature>
<comment type="catalytic activity">
    <reaction evidence="9">
        <text>XMP + L-glutamine + ATP + H2O = GMP + L-glutamate + AMP + diphosphate + 2 H(+)</text>
        <dbReference type="Rhea" id="RHEA:11680"/>
        <dbReference type="ChEBI" id="CHEBI:15377"/>
        <dbReference type="ChEBI" id="CHEBI:15378"/>
        <dbReference type="ChEBI" id="CHEBI:29985"/>
        <dbReference type="ChEBI" id="CHEBI:30616"/>
        <dbReference type="ChEBI" id="CHEBI:33019"/>
        <dbReference type="ChEBI" id="CHEBI:57464"/>
        <dbReference type="ChEBI" id="CHEBI:58115"/>
        <dbReference type="ChEBI" id="CHEBI:58359"/>
        <dbReference type="ChEBI" id="CHEBI:456215"/>
        <dbReference type="EC" id="6.3.5.2"/>
    </reaction>
</comment>
<dbReference type="Pfam" id="PF02540">
    <property type="entry name" value="NAD_synthase"/>
    <property type="match status" value="1"/>
</dbReference>
<dbReference type="InterPro" id="IPR001674">
    <property type="entry name" value="GMP_synth_C"/>
</dbReference>
<dbReference type="FunFam" id="3.30.300.10:FF:000002">
    <property type="entry name" value="GMP synthase [glutamine-hydrolyzing]"/>
    <property type="match status" value="1"/>
</dbReference>
<dbReference type="EC" id="6.3.5.2" evidence="9"/>
<dbReference type="Proteomes" id="UP000179368">
    <property type="component" value="Unassembled WGS sequence"/>
</dbReference>
<evidence type="ECO:0000256" key="10">
    <source>
        <dbReference type="PROSITE-ProRule" id="PRU00886"/>
    </source>
</evidence>
<keyword evidence="7 9" id="KW-0067">ATP-binding</keyword>
<gene>
    <name evidence="9" type="primary">guaA</name>
    <name evidence="12" type="ORF">A2116_00930</name>
</gene>
<feature type="domain" description="GMPS ATP-PPase" evidence="11">
    <location>
        <begin position="194"/>
        <end position="386"/>
    </location>
</feature>
<dbReference type="PROSITE" id="PS51553">
    <property type="entry name" value="GMPS_ATP_PPASE"/>
    <property type="match status" value="1"/>
</dbReference>
<dbReference type="CDD" id="cd01742">
    <property type="entry name" value="GATase1_GMP_Synthase"/>
    <property type="match status" value="1"/>
</dbReference>
<accession>A0A1F6BUK9</accession>
<dbReference type="AlphaFoldDB" id="A0A1F6BUK9"/>
<dbReference type="PANTHER" id="PTHR11922:SF2">
    <property type="entry name" value="GMP SYNTHASE [GLUTAMINE-HYDROLYZING]"/>
    <property type="match status" value="1"/>
</dbReference>
<dbReference type="InterPro" id="IPR029062">
    <property type="entry name" value="Class_I_gatase-like"/>
</dbReference>
<evidence type="ECO:0000256" key="6">
    <source>
        <dbReference type="ARBA" id="ARBA00022755"/>
    </source>
</evidence>
<evidence type="ECO:0000256" key="5">
    <source>
        <dbReference type="ARBA" id="ARBA00022749"/>
    </source>
</evidence>
<dbReference type="GO" id="GO:0003921">
    <property type="term" value="F:GMP synthase activity"/>
    <property type="evidence" value="ECO:0007669"/>
    <property type="project" value="InterPro"/>
</dbReference>
<dbReference type="PRINTS" id="PR00096">
    <property type="entry name" value="GATASE"/>
</dbReference>
<reference evidence="12 13" key="1">
    <citation type="journal article" date="2016" name="Nat. Commun.">
        <title>Thousands of microbial genomes shed light on interconnected biogeochemical processes in an aquifer system.</title>
        <authorList>
            <person name="Anantharaman K."/>
            <person name="Brown C.T."/>
            <person name="Hug L.A."/>
            <person name="Sharon I."/>
            <person name="Castelle C.J."/>
            <person name="Probst A.J."/>
            <person name="Thomas B.C."/>
            <person name="Singh A."/>
            <person name="Wilkins M.J."/>
            <person name="Karaoz U."/>
            <person name="Brodie E.L."/>
            <person name="Williams K.H."/>
            <person name="Hubbard S.S."/>
            <person name="Banfield J.F."/>
        </authorList>
    </citation>
    <scope>NUCLEOTIDE SEQUENCE [LARGE SCALE GENOMIC DNA]</scope>
</reference>
<dbReference type="InterPro" id="IPR004739">
    <property type="entry name" value="GMP_synth_GATase"/>
</dbReference>
<keyword evidence="3 9" id="KW-0436">Ligase</keyword>
<feature type="active site" evidence="9">
    <location>
        <position position="174"/>
    </location>
</feature>
<keyword evidence="8 9" id="KW-0315">Glutamine amidotransferase</keyword>
<comment type="caution">
    <text evidence="12">The sequence shown here is derived from an EMBL/GenBank/DDBJ whole genome shotgun (WGS) entry which is preliminary data.</text>
</comment>
<dbReference type="PROSITE" id="PS51273">
    <property type="entry name" value="GATASE_TYPE_1"/>
    <property type="match status" value="1"/>
</dbReference>
<comment type="function">
    <text evidence="1 9">Catalyzes the synthesis of GMP from XMP.</text>
</comment>
<dbReference type="PANTHER" id="PTHR11922">
    <property type="entry name" value="GMP SYNTHASE-RELATED"/>
    <property type="match status" value="1"/>
</dbReference>
<proteinExistence type="inferred from homology"/>
<evidence type="ECO:0000256" key="9">
    <source>
        <dbReference type="HAMAP-Rule" id="MF_00344"/>
    </source>
</evidence>
<evidence type="ECO:0000256" key="4">
    <source>
        <dbReference type="ARBA" id="ARBA00022741"/>
    </source>
</evidence>
<dbReference type="SUPFAM" id="SSF54810">
    <property type="entry name" value="GMP synthetase C-terminal dimerisation domain"/>
    <property type="match status" value="1"/>
</dbReference>
<dbReference type="Gene3D" id="3.30.300.10">
    <property type="match status" value="1"/>
</dbReference>
<feature type="active site" evidence="9">
    <location>
        <position position="172"/>
    </location>
</feature>
<sequence length="511" mass="57810">MSRQADKVLIFDFGGQYAHLIARRVRELGYVPQIVPATYSKEKILADSEVKALVLSGGARSVYEKNAPKFDKRILHLNFPTLGICYGHQLIAHFLGGRVKRGASGEYGNADLKVVKRGLLLSGIKNPFKVWMNHRDTVAGLPAGFRVLAKTQTTPIAAFDNPKAAIYGVQFHPEVSHTDFGKKILVNFLKLVSLNPKIKSHFDAKQIINEAGVVLYGKRAIVGLSGGVDSSTAAVLISRTIGKNLLAVYVDTGLMRHGETEQVRKIFRKFPLRFKVVQAAPRFFRKLRGVSNPEEKRRRIGKLFIRIFEEEAKKFKAQFLIQGTIYSDRIESGLTKYSSRIKSHHNVGGLPKKMKLKVYEPLRDLYKDEVRRLARRLGLPLEIIQRQVFPGPGLAIRILGEVTPEKVNVVRRADRIIQEELKHANYLKKIWMAFPVLLSIKSVGIQGDERTYKYPLVIRIVESKDAMTANFSKVPYKILEKLSTRITNEITEVNRVVYDISNKPPATMEWE</sequence>
<evidence type="ECO:0000256" key="1">
    <source>
        <dbReference type="ARBA" id="ARBA00002332"/>
    </source>
</evidence>
<dbReference type="CDD" id="cd01997">
    <property type="entry name" value="GMP_synthase_C"/>
    <property type="match status" value="1"/>
</dbReference>
<evidence type="ECO:0000256" key="3">
    <source>
        <dbReference type="ARBA" id="ARBA00022598"/>
    </source>
</evidence>
<dbReference type="NCBIfam" id="TIGR00884">
    <property type="entry name" value="guaA_Cterm"/>
    <property type="match status" value="1"/>
</dbReference>
<evidence type="ECO:0000256" key="2">
    <source>
        <dbReference type="ARBA" id="ARBA00005153"/>
    </source>
</evidence>
<dbReference type="GO" id="GO:0005524">
    <property type="term" value="F:ATP binding"/>
    <property type="evidence" value="ECO:0007669"/>
    <property type="project" value="UniProtKB-UniRule"/>
</dbReference>
<dbReference type="NCBIfam" id="TIGR00888">
    <property type="entry name" value="guaA_Nterm"/>
    <property type="match status" value="1"/>
</dbReference>
<feature type="active site" description="Nucleophile" evidence="9">
    <location>
        <position position="85"/>
    </location>
</feature>
<evidence type="ECO:0000256" key="7">
    <source>
        <dbReference type="ARBA" id="ARBA00022840"/>
    </source>
</evidence>
<dbReference type="InterPro" id="IPR022955">
    <property type="entry name" value="GMP_synthase"/>
</dbReference>
<dbReference type="SUPFAM" id="SSF52317">
    <property type="entry name" value="Class I glutamine amidotransferase-like"/>
    <property type="match status" value="1"/>
</dbReference>
<dbReference type="FunFam" id="3.40.50.880:FF:000047">
    <property type="entry name" value="GMP synthase [glutamine-hydrolyzing] subunit A"/>
    <property type="match status" value="1"/>
</dbReference>
<dbReference type="Gene3D" id="3.40.50.620">
    <property type="entry name" value="HUPs"/>
    <property type="match status" value="1"/>
</dbReference>
<dbReference type="EMBL" id="MFKG01000010">
    <property type="protein sequence ID" value="OGG40635.1"/>
    <property type="molecule type" value="Genomic_DNA"/>
</dbReference>
<keyword evidence="6 9" id="KW-0658">Purine biosynthesis</keyword>
<organism evidence="12 13">
    <name type="scientific">Candidatus Jorgensenbacteria bacterium GWA1_49_17</name>
    <dbReference type="NCBI Taxonomy" id="1798467"/>
    <lineage>
        <taxon>Bacteria</taxon>
        <taxon>Candidatus Joergenseniibacteriota</taxon>
    </lineage>
</organism>
<dbReference type="InterPro" id="IPR022310">
    <property type="entry name" value="NAD/GMP_synthase"/>
</dbReference>
<dbReference type="Pfam" id="PF00117">
    <property type="entry name" value="GATase"/>
    <property type="match status" value="1"/>
</dbReference>
<dbReference type="InterPro" id="IPR017926">
    <property type="entry name" value="GATASE"/>
</dbReference>
<evidence type="ECO:0000313" key="12">
    <source>
        <dbReference type="EMBL" id="OGG40635.1"/>
    </source>
</evidence>
<evidence type="ECO:0000256" key="8">
    <source>
        <dbReference type="ARBA" id="ARBA00022962"/>
    </source>
</evidence>
<protein>
    <recommendedName>
        <fullName evidence="9">GMP synthase [glutamine-hydrolyzing]</fullName>
        <ecNumber evidence="9">6.3.5.2</ecNumber>
    </recommendedName>
    <alternativeName>
        <fullName evidence="9">GMP synthetase</fullName>
    </alternativeName>
    <alternativeName>
        <fullName evidence="9">Glutamine amidotransferase</fullName>
    </alternativeName>
</protein>
<dbReference type="SUPFAM" id="SSF52402">
    <property type="entry name" value="Adenine nucleotide alpha hydrolases-like"/>
    <property type="match status" value="1"/>
</dbReference>
<dbReference type="Pfam" id="PF00958">
    <property type="entry name" value="GMP_synt_C"/>
    <property type="match status" value="1"/>
</dbReference>
<keyword evidence="4 9" id="KW-0547">Nucleotide-binding</keyword>
<dbReference type="PRINTS" id="PR00097">
    <property type="entry name" value="ANTSNTHASEII"/>
</dbReference>
<comment type="subunit">
    <text evidence="9">Homodimer.</text>
</comment>
<dbReference type="GO" id="GO:0005829">
    <property type="term" value="C:cytosol"/>
    <property type="evidence" value="ECO:0007669"/>
    <property type="project" value="TreeGrafter"/>
</dbReference>
<dbReference type="NCBIfam" id="NF000848">
    <property type="entry name" value="PRK00074.1"/>
    <property type="match status" value="1"/>
</dbReference>
<dbReference type="InterPro" id="IPR025777">
    <property type="entry name" value="GMPS_ATP_PPase_dom"/>
</dbReference>
<evidence type="ECO:0000259" key="11">
    <source>
        <dbReference type="PROSITE" id="PS51553"/>
    </source>
</evidence>
<dbReference type="HAMAP" id="MF_00344">
    <property type="entry name" value="GMP_synthase"/>
    <property type="match status" value="1"/>
</dbReference>
<dbReference type="Gene3D" id="3.40.50.880">
    <property type="match status" value="1"/>
</dbReference>
<name>A0A1F6BUK9_9BACT</name>
<keyword evidence="5 9" id="KW-0332">GMP biosynthesis</keyword>
<dbReference type="UniPathway" id="UPA00189">
    <property type="reaction ID" value="UER00296"/>
</dbReference>
<dbReference type="InterPro" id="IPR014729">
    <property type="entry name" value="Rossmann-like_a/b/a_fold"/>
</dbReference>
<comment type="pathway">
    <text evidence="2 9">Purine metabolism; GMP biosynthesis; GMP from XMP (L-Gln route): step 1/1.</text>
</comment>
<evidence type="ECO:0000313" key="13">
    <source>
        <dbReference type="Proteomes" id="UP000179368"/>
    </source>
</evidence>